<accession>A0A194AFQ4</accession>
<dbReference type="AlphaFoldDB" id="A0A194AFQ4"/>
<sequence length="172" mass="19994">MFLSKISRGRAGETPLTRILRLMGVVAVFILVSVLYWHYYEHSLDQIMTKQSVWDQTKTLTTDQKRAIQSFSRMLKSRYGMNLKLKITREHVVVPALNAKTMFIGICPDRQEVTVIFPPLMRSALGTRFEDYLNREHFTPYWQDGQWHQGLGSALALIGEQLEKLDDHEHTN</sequence>
<keyword evidence="1" id="KW-0472">Membrane</keyword>
<name>A0A194AFQ4_9BACT</name>
<evidence type="ECO:0000313" key="3">
    <source>
        <dbReference type="Proteomes" id="UP000095200"/>
    </source>
</evidence>
<evidence type="ECO:0000256" key="1">
    <source>
        <dbReference type="SAM" id="Phobius"/>
    </source>
</evidence>
<keyword evidence="1" id="KW-0812">Transmembrane</keyword>
<comment type="caution">
    <text evidence="2">The sequence shown here is derived from an EMBL/GenBank/DDBJ whole genome shotgun (WGS) entry which is preliminary data.</text>
</comment>
<dbReference type="RefSeq" id="WP_069857517.1">
    <property type="nucleotide sequence ID" value="NZ_BDFE01000008.1"/>
</dbReference>
<protein>
    <recommendedName>
        <fullName evidence="4">TPM domain-containing protein</fullName>
    </recommendedName>
</protein>
<evidence type="ECO:0000313" key="2">
    <source>
        <dbReference type="EMBL" id="GAU08035.1"/>
    </source>
</evidence>
<dbReference type="EMBL" id="BDFE01000008">
    <property type="protein sequence ID" value="GAU08035.1"/>
    <property type="molecule type" value="Genomic_DNA"/>
</dbReference>
<keyword evidence="3" id="KW-1185">Reference proteome</keyword>
<evidence type="ECO:0008006" key="4">
    <source>
        <dbReference type="Google" id="ProtNLM"/>
    </source>
</evidence>
<dbReference type="STRING" id="1592317.DPF_0736"/>
<proteinExistence type="predicted"/>
<gene>
    <name evidence="2" type="ORF">DPF_0736</name>
</gene>
<organism evidence="2 3">
    <name type="scientific">Desulfoplanes formicivorans</name>
    <dbReference type="NCBI Taxonomy" id="1592317"/>
    <lineage>
        <taxon>Bacteria</taxon>
        <taxon>Pseudomonadati</taxon>
        <taxon>Thermodesulfobacteriota</taxon>
        <taxon>Desulfovibrionia</taxon>
        <taxon>Desulfovibrionales</taxon>
        <taxon>Desulfoplanaceae</taxon>
        <taxon>Desulfoplanes</taxon>
    </lineage>
</organism>
<dbReference type="OrthoDB" id="5471470at2"/>
<dbReference type="Proteomes" id="UP000095200">
    <property type="component" value="Unassembled WGS sequence"/>
</dbReference>
<keyword evidence="1" id="KW-1133">Transmembrane helix</keyword>
<reference evidence="3" key="1">
    <citation type="submission" date="2016-06" db="EMBL/GenBank/DDBJ databases">
        <title>Draft genome sequence of Desulfoplanes formicivorans strain Pf12B.</title>
        <authorList>
            <person name="Watanabe M."/>
            <person name="Kojima H."/>
            <person name="Fukui M."/>
        </authorList>
    </citation>
    <scope>NUCLEOTIDE SEQUENCE [LARGE SCALE GENOMIC DNA]</scope>
    <source>
        <strain evidence="3">Pf12B</strain>
    </source>
</reference>
<feature type="transmembrane region" description="Helical" evidence="1">
    <location>
        <begin position="20"/>
        <end position="40"/>
    </location>
</feature>